<proteinExistence type="inferred from homology"/>
<feature type="coiled-coil region" evidence="6">
    <location>
        <begin position="49"/>
        <end position="217"/>
    </location>
</feature>
<name>A0A669DUM8_ORENI</name>
<dbReference type="InterPro" id="IPR036415">
    <property type="entry name" value="Lamin_tail_dom_sf"/>
</dbReference>
<evidence type="ECO:0000313" key="11">
    <source>
        <dbReference type="Proteomes" id="UP000005207"/>
    </source>
</evidence>
<dbReference type="Gene3D" id="1.20.5.1160">
    <property type="entry name" value="Vasodilator-stimulated phosphoprotein"/>
    <property type="match status" value="1"/>
</dbReference>
<dbReference type="PROSITE" id="PS51841">
    <property type="entry name" value="LTD"/>
    <property type="match status" value="1"/>
</dbReference>
<dbReference type="Proteomes" id="UP000005207">
    <property type="component" value="Linkage group LG17"/>
</dbReference>
<dbReference type="GO" id="GO:0090435">
    <property type="term" value="P:protein localization to nuclear envelope"/>
    <property type="evidence" value="ECO:0007669"/>
    <property type="project" value="TreeGrafter"/>
</dbReference>
<keyword evidence="3" id="KW-0636">Prenylation</keyword>
<evidence type="ECO:0000256" key="2">
    <source>
        <dbReference type="ARBA" id="ARBA00023054"/>
    </source>
</evidence>
<evidence type="ECO:0000259" key="8">
    <source>
        <dbReference type="PROSITE" id="PS51841"/>
    </source>
</evidence>
<keyword evidence="1 5" id="KW-0403">Intermediate filament</keyword>
<dbReference type="PROSITE" id="PS51842">
    <property type="entry name" value="IF_ROD_2"/>
    <property type="match status" value="1"/>
</dbReference>
<dbReference type="InterPro" id="IPR001322">
    <property type="entry name" value="Lamin_tail_dom"/>
</dbReference>
<evidence type="ECO:0000256" key="1">
    <source>
        <dbReference type="ARBA" id="ARBA00022754"/>
    </source>
</evidence>
<organism evidence="10 11">
    <name type="scientific">Oreochromis niloticus</name>
    <name type="common">Nile tilapia</name>
    <name type="synonym">Tilapia nilotica</name>
    <dbReference type="NCBI Taxonomy" id="8128"/>
    <lineage>
        <taxon>Eukaryota</taxon>
        <taxon>Metazoa</taxon>
        <taxon>Chordata</taxon>
        <taxon>Craniata</taxon>
        <taxon>Vertebrata</taxon>
        <taxon>Euteleostomi</taxon>
        <taxon>Actinopterygii</taxon>
        <taxon>Neopterygii</taxon>
        <taxon>Teleostei</taxon>
        <taxon>Neoteleostei</taxon>
        <taxon>Acanthomorphata</taxon>
        <taxon>Ovalentaria</taxon>
        <taxon>Cichlomorphae</taxon>
        <taxon>Cichliformes</taxon>
        <taxon>Cichlidae</taxon>
        <taxon>African cichlids</taxon>
        <taxon>Pseudocrenilabrinae</taxon>
        <taxon>Oreochromini</taxon>
        <taxon>Oreochromis</taxon>
    </lineage>
</organism>
<feature type="region of interest" description="Disordered" evidence="7">
    <location>
        <begin position="399"/>
        <end position="442"/>
    </location>
</feature>
<reference evidence="10" key="3">
    <citation type="submission" date="2025-09" db="UniProtKB">
        <authorList>
            <consortium name="Ensembl"/>
        </authorList>
    </citation>
    <scope>IDENTIFICATION</scope>
</reference>
<feature type="coiled-coil region" evidence="6">
    <location>
        <begin position="320"/>
        <end position="372"/>
    </location>
</feature>
<feature type="domain" description="IF rod" evidence="9">
    <location>
        <begin position="45"/>
        <end position="401"/>
    </location>
</feature>
<accession>A0A669DUM8</accession>
<dbReference type="GO" id="GO:0005882">
    <property type="term" value="C:intermediate filament"/>
    <property type="evidence" value="ECO:0007669"/>
    <property type="project" value="UniProtKB-KW"/>
</dbReference>
<feature type="domain" description="LTD" evidence="8">
    <location>
        <begin position="447"/>
        <end position="564"/>
    </location>
</feature>
<dbReference type="Ensembl" id="ENSONIT00000090854.1">
    <property type="protein sequence ID" value="ENSONIP00000062480.1"/>
    <property type="gene ID" value="ENSONIG00000007739.2"/>
</dbReference>
<evidence type="ECO:0000256" key="6">
    <source>
        <dbReference type="SAM" id="Coils"/>
    </source>
</evidence>
<evidence type="ECO:0000313" key="10">
    <source>
        <dbReference type="Ensembl" id="ENSONIP00000062480.1"/>
    </source>
</evidence>
<dbReference type="Gene3D" id="2.60.40.1260">
    <property type="entry name" value="Lamin Tail domain"/>
    <property type="match status" value="1"/>
</dbReference>
<dbReference type="GO" id="GO:0007097">
    <property type="term" value="P:nuclear migration"/>
    <property type="evidence" value="ECO:0007669"/>
    <property type="project" value="TreeGrafter"/>
</dbReference>
<dbReference type="GO" id="GO:0005652">
    <property type="term" value="C:nuclear lamina"/>
    <property type="evidence" value="ECO:0007669"/>
    <property type="project" value="UniProtKB-SubCell"/>
</dbReference>
<comment type="subcellular location">
    <subcellularLocation>
        <location evidence="4">Nucleus lamina</location>
    </subcellularLocation>
</comment>
<gene>
    <name evidence="10" type="primary">LMNB2</name>
    <name evidence="10" type="synonym">lmnb2</name>
</gene>
<keyword evidence="11" id="KW-1185">Reference proteome</keyword>
<feature type="compositionally biased region" description="Low complexity" evidence="7">
    <location>
        <begin position="403"/>
        <end position="423"/>
    </location>
</feature>
<dbReference type="GO" id="GO:0031507">
    <property type="term" value="P:heterochromatin formation"/>
    <property type="evidence" value="ECO:0007669"/>
    <property type="project" value="TreeGrafter"/>
</dbReference>
<dbReference type="GO" id="GO:0006998">
    <property type="term" value="P:nuclear envelope organization"/>
    <property type="evidence" value="ECO:0007669"/>
    <property type="project" value="TreeGrafter"/>
</dbReference>
<dbReference type="GO" id="GO:0051664">
    <property type="term" value="P:nuclear pore localization"/>
    <property type="evidence" value="ECO:0007669"/>
    <property type="project" value="TreeGrafter"/>
</dbReference>
<evidence type="ECO:0000256" key="5">
    <source>
        <dbReference type="RuleBase" id="RU000685"/>
    </source>
</evidence>
<dbReference type="PROSITE" id="PS00226">
    <property type="entry name" value="IF_ROD_1"/>
    <property type="match status" value="1"/>
</dbReference>
<feature type="compositionally biased region" description="Basic and acidic residues" evidence="7">
    <location>
        <begin position="430"/>
        <end position="442"/>
    </location>
</feature>
<dbReference type="InterPro" id="IPR018039">
    <property type="entry name" value="IF_conserved"/>
</dbReference>
<dbReference type="PANTHER" id="PTHR45721">
    <property type="entry name" value="LAMIN DM0-RELATED"/>
    <property type="match status" value="1"/>
</dbReference>
<dbReference type="InterPro" id="IPR039008">
    <property type="entry name" value="IF_rod_dom"/>
</dbReference>
<dbReference type="GO" id="GO:0005200">
    <property type="term" value="F:structural constituent of cytoskeleton"/>
    <property type="evidence" value="ECO:0007669"/>
    <property type="project" value="TreeGrafter"/>
</dbReference>
<dbReference type="Pfam" id="PF00932">
    <property type="entry name" value="LTD"/>
    <property type="match status" value="1"/>
</dbReference>
<keyword evidence="3" id="KW-0449">Lipoprotein</keyword>
<dbReference type="AlphaFoldDB" id="A0A669DUM8"/>
<dbReference type="SUPFAM" id="SSF64593">
    <property type="entry name" value="Intermediate filament protein, coiled coil region"/>
    <property type="match status" value="2"/>
</dbReference>
<dbReference type="SMART" id="SM01391">
    <property type="entry name" value="Filament"/>
    <property type="match status" value="1"/>
</dbReference>
<feature type="region of interest" description="Disordered" evidence="7">
    <location>
        <begin position="16"/>
        <end position="38"/>
    </location>
</feature>
<dbReference type="SUPFAM" id="SSF74853">
    <property type="entry name" value="Lamin A/C globular tail domain"/>
    <property type="match status" value="1"/>
</dbReference>
<dbReference type="FunCoup" id="A0A669DUM8">
    <property type="interactions" value="2014"/>
</dbReference>
<evidence type="ECO:0000256" key="7">
    <source>
        <dbReference type="SAM" id="MobiDB-lite"/>
    </source>
</evidence>
<reference evidence="10" key="2">
    <citation type="submission" date="2025-08" db="UniProtKB">
        <authorList>
            <consortium name="Ensembl"/>
        </authorList>
    </citation>
    <scope>IDENTIFICATION</scope>
</reference>
<keyword evidence="2 6" id="KW-0175">Coiled coil</keyword>
<comment type="similarity">
    <text evidence="5">Belongs to the intermediate filament family.</text>
</comment>
<dbReference type="Gene3D" id="1.20.5.170">
    <property type="match status" value="1"/>
</dbReference>
<evidence type="ECO:0000259" key="9">
    <source>
        <dbReference type="PROSITE" id="PS51842"/>
    </source>
</evidence>
<dbReference type="Pfam" id="PF00038">
    <property type="entry name" value="Filament"/>
    <property type="match status" value="1"/>
</dbReference>
<protein>
    <submittedName>
        <fullName evidence="10">Lamin B2</fullName>
    </submittedName>
</protein>
<reference evidence="11" key="1">
    <citation type="submission" date="2012-01" db="EMBL/GenBank/DDBJ databases">
        <title>The Genome Sequence of Oreochromis niloticus (Nile Tilapia).</title>
        <authorList>
            <consortium name="Broad Institute Genome Assembly Team"/>
            <consortium name="Broad Institute Sequencing Platform"/>
            <person name="Di Palma F."/>
            <person name="Johnson J."/>
            <person name="Lander E.S."/>
            <person name="Lindblad-Toh K."/>
        </authorList>
    </citation>
    <scope>NUCLEOTIDE SEQUENCE [LARGE SCALE GENOMIC DNA]</scope>
</reference>
<dbReference type="PANTHER" id="PTHR45721:SF2">
    <property type="entry name" value="LAMIN-B2"/>
    <property type="match status" value="1"/>
</dbReference>
<evidence type="ECO:0000256" key="3">
    <source>
        <dbReference type="ARBA" id="ARBA00023289"/>
    </source>
</evidence>
<dbReference type="GeneTree" id="ENSGT00940000160274"/>
<sequence length="616" mass="69447">AQSTFPSAIANRKRPLLLAATPSREAGRSAASTPLSPTRISRLQEKQELQHLNDRLAVYIDRVRALELENDRLMVKVSEKEEVTTREVTGLKSLYEAELADARRVLDETAKERARLQIDLGKAQSDLEEATRSIKKKDGDLAAAMSRASALEAQLNKNEAALSTALSQNAALSSELADVKNLLAKAEDSHAVGKRQLEAETLMRVDLENRCQSLSEELEFRKTMFEEEVRESRRRHEQRIVEVDSGVRQDYEFKLAQALQDLRRQHDEQVSLYKEELEHTFQAKLDNAKVSSEINDKAMSSAREELQESRTRIESLGYQLSALQKQVTASEDRIRELEEILSSERDKHRRAIEAKEQEMGELRDRMNAQLSEYQELLDVKLALDMEINAYRKLLEGEEHRLKLSPSPSSRVTVSRLTGSSSSRSSKRKRAEAEAREMPEIGRGEEQLLVSEEATATGAVTISPTDMDGNAVTLTNDTEQDQPLGNWRLKRQVDNGEEIIYKFSPKYVLKAGQSVTVWSADAGMAHSPPADLLWKSQASWGRGNDIVTSLVNADGEEVARRTVTNTQVEVEDVDDEEEKVVQTVHLTHNFFFFFLYLFGKTFCLAQCKGAGLLLQLD</sequence>
<dbReference type="InParanoid" id="A0A669DUM8"/>
<evidence type="ECO:0000256" key="4">
    <source>
        <dbReference type="ARBA" id="ARBA00024186"/>
    </source>
</evidence>